<keyword evidence="2" id="KW-1185">Reference proteome</keyword>
<evidence type="ECO:0000313" key="2">
    <source>
        <dbReference type="Proteomes" id="UP000018438"/>
    </source>
</evidence>
<dbReference type="PATRIC" id="fig|1217675.3.peg.483"/>
<dbReference type="AlphaFoldDB" id="N8XYX1"/>
<organism evidence="1 2">
    <name type="scientific">Acinetobacter schindleri NIPH 900</name>
    <dbReference type="NCBI Taxonomy" id="1217675"/>
    <lineage>
        <taxon>Bacteria</taxon>
        <taxon>Pseudomonadati</taxon>
        <taxon>Pseudomonadota</taxon>
        <taxon>Gammaproteobacteria</taxon>
        <taxon>Moraxellales</taxon>
        <taxon>Moraxellaceae</taxon>
        <taxon>Acinetobacter</taxon>
    </lineage>
</organism>
<gene>
    <name evidence="1" type="ORF">F965_00502</name>
</gene>
<protein>
    <recommendedName>
        <fullName evidence="3">Fibronectin type-III domain-containing protein</fullName>
    </recommendedName>
</protein>
<dbReference type="Gene3D" id="2.60.40.10">
    <property type="entry name" value="Immunoglobulins"/>
    <property type="match status" value="1"/>
</dbReference>
<evidence type="ECO:0008006" key="3">
    <source>
        <dbReference type="Google" id="ProtNLM"/>
    </source>
</evidence>
<dbReference type="InterPro" id="IPR013783">
    <property type="entry name" value="Ig-like_fold"/>
</dbReference>
<dbReference type="HOGENOM" id="CLU_2393207_0_0_6"/>
<dbReference type="EMBL" id="APPI01000010">
    <property type="protein sequence ID" value="ENV14259.1"/>
    <property type="molecule type" value="Genomic_DNA"/>
</dbReference>
<dbReference type="Proteomes" id="UP000018438">
    <property type="component" value="Unassembled WGS sequence"/>
</dbReference>
<dbReference type="RefSeq" id="WP_004812498.1">
    <property type="nucleotide sequence ID" value="NZ_KB849450.1"/>
</dbReference>
<name>N8XYX1_9GAMM</name>
<sequence>MKRKITLSWKEDYPVDYFNVYRSREPFTKEVLPMPVKTTKKYYEDVVDDTGRYYYMVGAVLGGQQAFSDVLSVFVMPDLPTSSFDELRPLEPS</sequence>
<proteinExistence type="predicted"/>
<comment type="caution">
    <text evidence="1">The sequence shown here is derived from an EMBL/GenBank/DDBJ whole genome shotgun (WGS) entry which is preliminary data.</text>
</comment>
<accession>N8XYX1</accession>
<reference evidence="1 2" key="1">
    <citation type="submission" date="2013-02" db="EMBL/GenBank/DDBJ databases">
        <title>The Genome Sequence of Acinetobacter schindleri NIPH 900.</title>
        <authorList>
            <consortium name="The Broad Institute Genome Sequencing Platform"/>
            <consortium name="The Broad Institute Genome Sequencing Center for Infectious Disease"/>
            <person name="Cerqueira G."/>
            <person name="Feldgarden M."/>
            <person name="Courvalin P."/>
            <person name="Perichon B."/>
            <person name="Grillot-Courvalin C."/>
            <person name="Clermont D."/>
            <person name="Rocha E."/>
            <person name="Yoon E.-J."/>
            <person name="Nemec A."/>
            <person name="Walker B."/>
            <person name="Young S.K."/>
            <person name="Zeng Q."/>
            <person name="Gargeya S."/>
            <person name="Fitzgerald M."/>
            <person name="Haas B."/>
            <person name="Abouelleil A."/>
            <person name="Alvarado L."/>
            <person name="Arachchi H.M."/>
            <person name="Berlin A.M."/>
            <person name="Chapman S.B."/>
            <person name="Dewar J."/>
            <person name="Goldberg J."/>
            <person name="Griggs A."/>
            <person name="Gujja S."/>
            <person name="Hansen M."/>
            <person name="Howarth C."/>
            <person name="Imamovic A."/>
            <person name="Larimer J."/>
            <person name="McCowan C."/>
            <person name="Murphy C."/>
            <person name="Neiman D."/>
            <person name="Pearson M."/>
            <person name="Priest M."/>
            <person name="Roberts A."/>
            <person name="Saif S."/>
            <person name="Shea T."/>
            <person name="Sisk P."/>
            <person name="Sykes S."/>
            <person name="Wortman J."/>
            <person name="Nusbaum C."/>
            <person name="Birren B."/>
        </authorList>
    </citation>
    <scope>NUCLEOTIDE SEQUENCE [LARGE SCALE GENOMIC DNA]</scope>
    <source>
        <strain evidence="1 2">NIPH 900</strain>
    </source>
</reference>
<evidence type="ECO:0000313" key="1">
    <source>
        <dbReference type="EMBL" id="ENV14259.1"/>
    </source>
</evidence>